<organism evidence="2 3">
    <name type="scientific">Paraphoma chrysanthemicola</name>
    <dbReference type="NCBI Taxonomy" id="798071"/>
    <lineage>
        <taxon>Eukaryota</taxon>
        <taxon>Fungi</taxon>
        <taxon>Dikarya</taxon>
        <taxon>Ascomycota</taxon>
        <taxon>Pezizomycotina</taxon>
        <taxon>Dothideomycetes</taxon>
        <taxon>Pleosporomycetidae</taxon>
        <taxon>Pleosporales</taxon>
        <taxon>Pleosporineae</taxon>
        <taxon>Phaeosphaeriaceae</taxon>
        <taxon>Paraphoma</taxon>
    </lineage>
</organism>
<sequence>MLVQARWDELRQKMQVIKDLYMSRHYTQCAKYGERLLAEVKAEIHPVHLAFVHFYTGLSHDTLAREATLKNRYKELSLAEEHYTSAITTLSPSRYTHTDTDEPISPVSAISEEDIIWKFRRPSYSGSMDSTFSAASSATAYSAADMDYVPKGLGRYSFPQPPRNVGDGLTPIPKMLKRHNAAITISPSRPQTPEEYQFAADTAAFVHMLRGHLANVQDLKNKTSVPSVRFHFPSPKVSPTTSKPRSDHLFEDDSDVADGKRRMRRSMAFRPRFDPSSVQKLCNEALAELSH</sequence>
<keyword evidence="3" id="KW-1185">Reference proteome</keyword>
<dbReference type="EMBL" id="JAGMVJ010000030">
    <property type="protein sequence ID" value="KAH7069297.1"/>
    <property type="molecule type" value="Genomic_DNA"/>
</dbReference>
<evidence type="ECO:0000313" key="3">
    <source>
        <dbReference type="Proteomes" id="UP000813461"/>
    </source>
</evidence>
<reference evidence="2" key="1">
    <citation type="journal article" date="2021" name="Nat. Commun.">
        <title>Genetic determinants of endophytism in the Arabidopsis root mycobiome.</title>
        <authorList>
            <person name="Mesny F."/>
            <person name="Miyauchi S."/>
            <person name="Thiergart T."/>
            <person name="Pickel B."/>
            <person name="Atanasova L."/>
            <person name="Karlsson M."/>
            <person name="Huettel B."/>
            <person name="Barry K.W."/>
            <person name="Haridas S."/>
            <person name="Chen C."/>
            <person name="Bauer D."/>
            <person name="Andreopoulos W."/>
            <person name="Pangilinan J."/>
            <person name="LaButti K."/>
            <person name="Riley R."/>
            <person name="Lipzen A."/>
            <person name="Clum A."/>
            <person name="Drula E."/>
            <person name="Henrissat B."/>
            <person name="Kohler A."/>
            <person name="Grigoriev I.V."/>
            <person name="Martin F.M."/>
            <person name="Hacquard S."/>
        </authorList>
    </citation>
    <scope>NUCLEOTIDE SEQUENCE</scope>
    <source>
        <strain evidence="2">MPI-SDFR-AT-0120</strain>
    </source>
</reference>
<feature type="region of interest" description="Disordered" evidence="1">
    <location>
        <begin position="230"/>
        <end position="274"/>
    </location>
</feature>
<dbReference type="Proteomes" id="UP000813461">
    <property type="component" value="Unassembled WGS sequence"/>
</dbReference>
<protein>
    <submittedName>
        <fullName evidence="2">Uncharacterized protein</fullName>
    </submittedName>
</protein>
<accession>A0A8K0QST9</accession>
<evidence type="ECO:0000256" key="1">
    <source>
        <dbReference type="SAM" id="MobiDB-lite"/>
    </source>
</evidence>
<evidence type="ECO:0000313" key="2">
    <source>
        <dbReference type="EMBL" id="KAH7069297.1"/>
    </source>
</evidence>
<gene>
    <name evidence="2" type="ORF">FB567DRAFT_244768</name>
</gene>
<comment type="caution">
    <text evidence="2">The sequence shown here is derived from an EMBL/GenBank/DDBJ whole genome shotgun (WGS) entry which is preliminary data.</text>
</comment>
<name>A0A8K0QST9_9PLEO</name>
<dbReference type="OrthoDB" id="3641178at2759"/>
<dbReference type="AlphaFoldDB" id="A0A8K0QST9"/>
<feature type="compositionally biased region" description="Low complexity" evidence="1">
    <location>
        <begin position="233"/>
        <end position="243"/>
    </location>
</feature>
<proteinExistence type="predicted"/>